<dbReference type="EMBL" id="GG738858">
    <property type="protein sequence ID" value="EFC46580.1"/>
    <property type="molecule type" value="Genomic_DNA"/>
</dbReference>
<dbReference type="AlphaFoldDB" id="D2V9F4"/>
<dbReference type="RefSeq" id="XP_002679324.1">
    <property type="nucleotide sequence ID" value="XM_002679278.1"/>
</dbReference>
<dbReference type="Proteomes" id="UP000006671">
    <property type="component" value="Unassembled WGS sequence"/>
</dbReference>
<reference evidence="2 3" key="1">
    <citation type="journal article" date="2010" name="Cell">
        <title>The genome of Naegleria gruberi illuminates early eukaryotic versatility.</title>
        <authorList>
            <person name="Fritz-Laylin L.K."/>
            <person name="Prochnik S.E."/>
            <person name="Ginger M.L."/>
            <person name="Dacks J.B."/>
            <person name="Carpenter M.L."/>
            <person name="Field M.C."/>
            <person name="Kuo A."/>
            <person name="Paredez A."/>
            <person name="Chapman J."/>
            <person name="Pham J."/>
            <person name="Shu S."/>
            <person name="Neupane R."/>
            <person name="Cipriano M."/>
            <person name="Mancuso J."/>
            <person name="Tu H."/>
            <person name="Salamov A."/>
            <person name="Lindquist E."/>
            <person name="Shapiro H."/>
            <person name="Lucas S."/>
            <person name="Grigoriev I.V."/>
            <person name="Cande W.Z."/>
            <person name="Fulton C."/>
            <person name="Rokhsar D.S."/>
            <person name="Dawson S.C."/>
        </authorList>
    </citation>
    <scope>NUCLEOTIDE SEQUENCE [LARGE SCALE GENOMIC DNA]</scope>
    <source>
        <strain evidence="2 3">NEG-M</strain>
    </source>
</reference>
<proteinExistence type="predicted"/>
<feature type="transmembrane region" description="Helical" evidence="1">
    <location>
        <begin position="209"/>
        <end position="231"/>
    </location>
</feature>
<dbReference type="VEuPathDB" id="AmoebaDB:NAEGRDRAFT_79063"/>
<organism evidence="3">
    <name type="scientific">Naegleria gruberi</name>
    <name type="common">Amoeba</name>
    <dbReference type="NCBI Taxonomy" id="5762"/>
    <lineage>
        <taxon>Eukaryota</taxon>
        <taxon>Discoba</taxon>
        <taxon>Heterolobosea</taxon>
        <taxon>Tetramitia</taxon>
        <taxon>Eutetramitia</taxon>
        <taxon>Vahlkampfiidae</taxon>
        <taxon>Naegleria</taxon>
    </lineage>
</organism>
<evidence type="ECO:0000256" key="1">
    <source>
        <dbReference type="SAM" id="Phobius"/>
    </source>
</evidence>
<accession>D2V9F4</accession>
<name>D2V9F4_NAEGR</name>
<keyword evidence="1" id="KW-0472">Membrane</keyword>
<feature type="transmembrane region" description="Helical" evidence="1">
    <location>
        <begin position="180"/>
        <end position="203"/>
    </location>
</feature>
<gene>
    <name evidence="2" type="ORF">NAEGRDRAFT_79063</name>
</gene>
<sequence length="315" mass="35812">MGQRQTTKKDTGLHQSLNLKQLAQETDSSTSIDIVDCFDMIENRVYIENYWQNIELKENKKDLKEISKELQKTDIFETQNEIQKCVQDCYLFLKPSEREPFYKAIENIVLHGNHLIKVGKLGVELFTDILNQVNQGSYEKRMNAIYKFWEDYFDNAKYLTKLETSIKHMENILRAKAKKYFWASIILGVVSMVGLVGLGIAAITTVIGAFVGVPIVAGVGVVMAVGCSVAIPVVMNSCMEATEVSSFAGNWEDKLMESKQCFKNAMESSEFTRAEKTTKDYENANKLPKIEECEHLINIFYQLSKYGTALKECVI</sequence>
<protein>
    <submittedName>
        <fullName evidence="2">Uncharacterized protein</fullName>
    </submittedName>
</protein>
<dbReference type="GeneID" id="8848665"/>
<dbReference type="KEGG" id="ngr:NAEGRDRAFT_79063"/>
<dbReference type="InParanoid" id="D2V9F4"/>
<evidence type="ECO:0000313" key="3">
    <source>
        <dbReference type="Proteomes" id="UP000006671"/>
    </source>
</evidence>
<keyword evidence="3" id="KW-1185">Reference proteome</keyword>
<evidence type="ECO:0000313" key="2">
    <source>
        <dbReference type="EMBL" id="EFC46580.1"/>
    </source>
</evidence>
<keyword evidence="1" id="KW-1133">Transmembrane helix</keyword>
<keyword evidence="1" id="KW-0812">Transmembrane</keyword>